<protein>
    <recommendedName>
        <fullName evidence="14">UDP-N-acetylmuramoyl-L-alanyl-D-glutamate--2, 6-diaminopimelate ligase</fullName>
    </recommendedName>
</protein>
<dbReference type="SUPFAM" id="SSF53244">
    <property type="entry name" value="MurD-like peptide ligases, peptide-binding domain"/>
    <property type="match status" value="1"/>
</dbReference>
<evidence type="ECO:0000313" key="12">
    <source>
        <dbReference type="EMBL" id="PJA47235.1"/>
    </source>
</evidence>
<dbReference type="Pfam" id="PF08245">
    <property type="entry name" value="Mur_ligase_M"/>
    <property type="match status" value="1"/>
</dbReference>
<organism evidence="12 13">
    <name type="scientific">Candidatus Uhrbacteria bacterium CG_4_9_14_3_um_filter_36_7</name>
    <dbReference type="NCBI Taxonomy" id="1975033"/>
    <lineage>
        <taxon>Bacteria</taxon>
        <taxon>Candidatus Uhriibacteriota</taxon>
    </lineage>
</organism>
<comment type="similarity">
    <text evidence="1">Belongs to the MurCDEF family. MurE subfamily.</text>
</comment>
<evidence type="ECO:0000256" key="7">
    <source>
        <dbReference type="ARBA" id="ARBA00022984"/>
    </source>
</evidence>
<feature type="domain" description="Mur ligase central" evidence="11">
    <location>
        <begin position="42"/>
        <end position="262"/>
    </location>
</feature>
<keyword evidence="8 9" id="KW-0961">Cell wall biogenesis/degradation</keyword>
<keyword evidence="7 9" id="KW-0573">Peptidoglycan synthesis</keyword>
<proteinExistence type="inferred from homology"/>
<evidence type="ECO:0000259" key="11">
    <source>
        <dbReference type="Pfam" id="PF08245"/>
    </source>
</evidence>
<dbReference type="InterPro" id="IPR018109">
    <property type="entry name" value="Folylpolyglutamate_synth_CS"/>
</dbReference>
<dbReference type="GO" id="GO:0071555">
    <property type="term" value="P:cell wall organization"/>
    <property type="evidence" value="ECO:0007669"/>
    <property type="project" value="UniProtKB-KW"/>
</dbReference>
<dbReference type="NCBIfam" id="TIGR01085">
    <property type="entry name" value="murE"/>
    <property type="match status" value="1"/>
</dbReference>
<keyword evidence="2" id="KW-0963">Cytoplasm</keyword>
<comment type="pathway">
    <text evidence="9">Cell wall biogenesis; peptidoglycan biosynthesis.</text>
</comment>
<evidence type="ECO:0000256" key="6">
    <source>
        <dbReference type="ARBA" id="ARBA00022960"/>
    </source>
</evidence>
<keyword evidence="6 9" id="KW-0133">Cell shape</keyword>
<dbReference type="GO" id="GO:0051301">
    <property type="term" value="P:cell division"/>
    <property type="evidence" value="ECO:0007669"/>
    <property type="project" value="UniProtKB-KW"/>
</dbReference>
<evidence type="ECO:0000259" key="10">
    <source>
        <dbReference type="Pfam" id="PF02875"/>
    </source>
</evidence>
<keyword evidence="5" id="KW-0067">ATP-binding</keyword>
<dbReference type="Pfam" id="PF02875">
    <property type="entry name" value="Mur_ligase_C"/>
    <property type="match status" value="1"/>
</dbReference>
<dbReference type="GO" id="GO:0009252">
    <property type="term" value="P:peptidoglycan biosynthetic process"/>
    <property type="evidence" value="ECO:0007669"/>
    <property type="project" value="UniProtKB-UniPathway"/>
</dbReference>
<keyword evidence="3" id="KW-0436">Ligase</keyword>
<evidence type="ECO:0000313" key="13">
    <source>
        <dbReference type="Proteomes" id="UP000229749"/>
    </source>
</evidence>
<dbReference type="EMBL" id="PFWS01000038">
    <property type="protein sequence ID" value="PJA47235.1"/>
    <property type="molecule type" value="Genomic_DNA"/>
</dbReference>
<dbReference type="PANTHER" id="PTHR23135">
    <property type="entry name" value="MUR LIGASE FAMILY MEMBER"/>
    <property type="match status" value="1"/>
</dbReference>
<accession>A0A2M7XHA9</accession>
<keyword evidence="9" id="KW-0131">Cell cycle</keyword>
<feature type="domain" description="Mur ligase C-terminal" evidence="10">
    <location>
        <begin position="284"/>
        <end position="416"/>
    </location>
</feature>
<dbReference type="InterPro" id="IPR013221">
    <property type="entry name" value="Mur_ligase_cen"/>
</dbReference>
<dbReference type="InterPro" id="IPR036615">
    <property type="entry name" value="Mur_ligase_C_dom_sf"/>
</dbReference>
<keyword evidence="4" id="KW-0547">Nucleotide-binding</keyword>
<dbReference type="Gene3D" id="3.40.1190.10">
    <property type="entry name" value="Mur-like, catalytic domain"/>
    <property type="match status" value="1"/>
</dbReference>
<dbReference type="GO" id="GO:0005737">
    <property type="term" value="C:cytoplasm"/>
    <property type="evidence" value="ECO:0007669"/>
    <property type="project" value="UniProtKB-SubCell"/>
</dbReference>
<dbReference type="GO" id="GO:0004326">
    <property type="term" value="F:tetrahydrofolylpolyglutamate synthase activity"/>
    <property type="evidence" value="ECO:0007669"/>
    <property type="project" value="InterPro"/>
</dbReference>
<dbReference type="InterPro" id="IPR036565">
    <property type="entry name" value="Mur-like_cat_sf"/>
</dbReference>
<dbReference type="SUPFAM" id="SSF53623">
    <property type="entry name" value="MurD-like peptide ligases, catalytic domain"/>
    <property type="match status" value="1"/>
</dbReference>
<dbReference type="AlphaFoldDB" id="A0A2M7XHA9"/>
<evidence type="ECO:0000256" key="9">
    <source>
        <dbReference type="RuleBase" id="RU004135"/>
    </source>
</evidence>
<name>A0A2M7XHA9_9BACT</name>
<dbReference type="UniPathway" id="UPA00219"/>
<gene>
    <name evidence="12" type="ORF">CO172_02480</name>
</gene>
<dbReference type="InterPro" id="IPR004101">
    <property type="entry name" value="Mur_ligase_C"/>
</dbReference>
<keyword evidence="9" id="KW-0132">Cell division</keyword>
<dbReference type="GO" id="GO:0008360">
    <property type="term" value="P:regulation of cell shape"/>
    <property type="evidence" value="ECO:0007669"/>
    <property type="project" value="UniProtKB-KW"/>
</dbReference>
<evidence type="ECO:0000256" key="4">
    <source>
        <dbReference type="ARBA" id="ARBA00022741"/>
    </source>
</evidence>
<evidence type="ECO:0000256" key="5">
    <source>
        <dbReference type="ARBA" id="ARBA00022840"/>
    </source>
</evidence>
<sequence length="451" mass="50659">MLKSLLKKVAPAFIIPVYHKWIAMIAPIVYRFPSEKMVVIGITGTNGKSSTVQLLGRLLERMGYKVGWTSTAGFKIGEKEWINDQKMTMLGRFQTQKFLSQMVRDGCQYAIIETSSQGVVQSRHLGIHYDIAVWTNLTPEHIEAHGGFEAYKQAKGRFFEHVAKGKPKYLNGKKQEKSFIVNLDDPHAPYFFECSKNSGKKFGFGFEGKSNQIDQTDVFTYKASEIVFLPQETVFTLQGQTISTKLVGSFQLYNILAATVAALALGIDKKFLFEQIPFLEPLPGRLEFISEGQNFLVVVDYAYEPYAIQALYETLKLFNKRRIIHVFGSAGGGRDKARRKILGVKAAQDDDIVIITNDDPYDEDPIAIIQEIADAARVSGKKEGENLFCITNRQQAIKKAVELAQEGDLVLLTGKGNEPVMAISKGKKIPSDDRAMVRACLWERLKIQEHE</sequence>
<dbReference type="GO" id="GO:0005524">
    <property type="term" value="F:ATP binding"/>
    <property type="evidence" value="ECO:0007669"/>
    <property type="project" value="UniProtKB-KW"/>
</dbReference>
<evidence type="ECO:0000256" key="2">
    <source>
        <dbReference type="ARBA" id="ARBA00022490"/>
    </source>
</evidence>
<evidence type="ECO:0000256" key="3">
    <source>
        <dbReference type="ARBA" id="ARBA00022598"/>
    </source>
</evidence>
<dbReference type="Gene3D" id="3.90.190.20">
    <property type="entry name" value="Mur ligase, C-terminal domain"/>
    <property type="match status" value="1"/>
</dbReference>
<dbReference type="InterPro" id="IPR005761">
    <property type="entry name" value="UDP-N-AcMur-Glu-dNH2Pim_ligase"/>
</dbReference>
<evidence type="ECO:0008006" key="14">
    <source>
        <dbReference type="Google" id="ProtNLM"/>
    </source>
</evidence>
<dbReference type="PANTHER" id="PTHR23135:SF4">
    <property type="entry name" value="UDP-N-ACETYLMURAMOYL-L-ALANYL-D-GLUTAMATE--2,6-DIAMINOPIMELATE LIGASE MURE HOMOLOG, CHLOROPLASTIC"/>
    <property type="match status" value="1"/>
</dbReference>
<dbReference type="Proteomes" id="UP000229749">
    <property type="component" value="Unassembled WGS sequence"/>
</dbReference>
<evidence type="ECO:0000256" key="8">
    <source>
        <dbReference type="ARBA" id="ARBA00023316"/>
    </source>
</evidence>
<dbReference type="PROSITE" id="PS01011">
    <property type="entry name" value="FOLYLPOLYGLU_SYNT_1"/>
    <property type="match status" value="1"/>
</dbReference>
<reference evidence="13" key="1">
    <citation type="submission" date="2017-09" db="EMBL/GenBank/DDBJ databases">
        <title>Depth-based differentiation of microbial function through sediment-hosted aquifers and enrichment of novel symbionts in the deep terrestrial subsurface.</title>
        <authorList>
            <person name="Probst A.J."/>
            <person name="Ladd B."/>
            <person name="Jarett J.K."/>
            <person name="Geller-Mcgrath D.E."/>
            <person name="Sieber C.M.K."/>
            <person name="Emerson J.B."/>
            <person name="Anantharaman K."/>
            <person name="Thomas B.C."/>
            <person name="Malmstrom R."/>
            <person name="Stieglmeier M."/>
            <person name="Klingl A."/>
            <person name="Woyke T."/>
            <person name="Ryan C.M."/>
            <person name="Banfield J.F."/>
        </authorList>
    </citation>
    <scope>NUCLEOTIDE SEQUENCE [LARGE SCALE GENOMIC DNA]</scope>
</reference>
<comment type="subcellular location">
    <subcellularLocation>
        <location evidence="9">Cytoplasm</location>
    </subcellularLocation>
</comment>
<comment type="caution">
    <text evidence="12">The sequence shown here is derived from an EMBL/GenBank/DDBJ whole genome shotgun (WGS) entry which is preliminary data.</text>
</comment>
<evidence type="ECO:0000256" key="1">
    <source>
        <dbReference type="ARBA" id="ARBA00005898"/>
    </source>
</evidence>